<keyword evidence="7" id="KW-1133">Transmembrane helix</keyword>
<dbReference type="EMBL" id="JACBYV010000001">
    <property type="protein sequence ID" value="NYH76346.1"/>
    <property type="molecule type" value="Genomic_DNA"/>
</dbReference>
<organism evidence="12 13">
    <name type="scientific">Phytopseudomonas flavescens</name>
    <dbReference type="NCBI Taxonomy" id="29435"/>
    <lineage>
        <taxon>Bacteria</taxon>
        <taxon>Pseudomonadati</taxon>
        <taxon>Pseudomonadota</taxon>
        <taxon>Gammaproteobacteria</taxon>
        <taxon>Pseudomonadales</taxon>
        <taxon>Pseudomonadaceae</taxon>
        <taxon>Phytopseudomonas</taxon>
    </lineage>
</organism>
<keyword evidence="8" id="KW-0472">Membrane</keyword>
<evidence type="ECO:0000256" key="4">
    <source>
        <dbReference type="ARBA" id="ARBA00022481"/>
    </source>
</evidence>
<dbReference type="GO" id="GO:0015628">
    <property type="term" value="P:protein secretion by the type II secretion system"/>
    <property type="evidence" value="ECO:0007669"/>
    <property type="project" value="InterPro"/>
</dbReference>
<evidence type="ECO:0000256" key="8">
    <source>
        <dbReference type="ARBA" id="ARBA00023136"/>
    </source>
</evidence>
<evidence type="ECO:0000313" key="13">
    <source>
        <dbReference type="Proteomes" id="UP000578688"/>
    </source>
</evidence>
<evidence type="ECO:0000256" key="3">
    <source>
        <dbReference type="ARBA" id="ARBA00022475"/>
    </source>
</evidence>
<sequence length="144" mass="15647">MIIIALVGIFAAIAVPSFTQFINKSRTQSFNNELLELLQFARASAVERRTFVRACKEDTAWTVKKACTDTDVIRRLDIPSTITATTTTTPISFRYNGSGTEATLVTCQGTDSANGFTINVKPSGSIQAWPRGKNGTSSDMSKCQ</sequence>
<keyword evidence="5" id="KW-0997">Cell inner membrane</keyword>
<evidence type="ECO:0000259" key="11">
    <source>
        <dbReference type="Pfam" id="PF12019"/>
    </source>
</evidence>
<dbReference type="Gene3D" id="3.55.40.10">
    <property type="entry name" value="minor pseudopilin epsh domain"/>
    <property type="match status" value="1"/>
</dbReference>
<dbReference type="GO" id="GO:0015627">
    <property type="term" value="C:type II protein secretion system complex"/>
    <property type="evidence" value="ECO:0007669"/>
    <property type="project" value="InterPro"/>
</dbReference>
<evidence type="ECO:0000313" key="12">
    <source>
        <dbReference type="EMBL" id="NYH76346.1"/>
    </source>
</evidence>
<accession>A0A7Y9XRR0</accession>
<dbReference type="InterPro" id="IPR022346">
    <property type="entry name" value="T2SS_GspH"/>
</dbReference>
<evidence type="ECO:0000256" key="9">
    <source>
        <dbReference type="ARBA" id="ARBA00025772"/>
    </source>
</evidence>
<gene>
    <name evidence="12" type="ORF">FHR27_004956</name>
</gene>
<evidence type="ECO:0000256" key="5">
    <source>
        <dbReference type="ARBA" id="ARBA00022519"/>
    </source>
</evidence>
<keyword evidence="6" id="KW-0812">Transmembrane</keyword>
<proteinExistence type="inferred from homology"/>
<dbReference type="GO" id="GO:0005886">
    <property type="term" value="C:plasma membrane"/>
    <property type="evidence" value="ECO:0007669"/>
    <property type="project" value="UniProtKB-SubCell"/>
</dbReference>
<dbReference type="Proteomes" id="UP000578688">
    <property type="component" value="Unassembled WGS sequence"/>
</dbReference>
<dbReference type="AlphaFoldDB" id="A0A7Y9XRR0"/>
<dbReference type="Pfam" id="PF12019">
    <property type="entry name" value="GspH"/>
    <property type="match status" value="1"/>
</dbReference>
<dbReference type="InterPro" id="IPR045584">
    <property type="entry name" value="Pilin-like"/>
</dbReference>
<evidence type="ECO:0000256" key="2">
    <source>
        <dbReference type="ARBA" id="ARBA00021549"/>
    </source>
</evidence>
<keyword evidence="4" id="KW-0488">Methylation</keyword>
<comment type="subcellular location">
    <subcellularLocation>
        <location evidence="1">Cell inner membrane</location>
        <topology evidence="1">Single-pass membrane protein</topology>
    </subcellularLocation>
</comment>
<protein>
    <recommendedName>
        <fullName evidence="2">Type II secretion system protein H</fullName>
    </recommendedName>
    <alternativeName>
        <fullName evidence="10">General secretion pathway protein H</fullName>
    </alternativeName>
</protein>
<name>A0A7Y9XRR0_9GAMM</name>
<evidence type="ECO:0000256" key="10">
    <source>
        <dbReference type="ARBA" id="ARBA00030775"/>
    </source>
</evidence>
<comment type="caution">
    <text evidence="12">The sequence shown here is derived from an EMBL/GenBank/DDBJ whole genome shotgun (WGS) entry which is preliminary data.</text>
</comment>
<feature type="domain" description="General secretion pathway GspH" evidence="11">
    <location>
        <begin position="32"/>
        <end position="124"/>
    </location>
</feature>
<evidence type="ECO:0000256" key="1">
    <source>
        <dbReference type="ARBA" id="ARBA00004377"/>
    </source>
</evidence>
<evidence type="ECO:0000256" key="7">
    <source>
        <dbReference type="ARBA" id="ARBA00022989"/>
    </source>
</evidence>
<keyword evidence="3" id="KW-1003">Cell membrane</keyword>
<keyword evidence="13" id="KW-1185">Reference proteome</keyword>
<dbReference type="SUPFAM" id="SSF54523">
    <property type="entry name" value="Pili subunits"/>
    <property type="match status" value="1"/>
</dbReference>
<comment type="similarity">
    <text evidence="9">Belongs to the GSP H family.</text>
</comment>
<evidence type="ECO:0000256" key="6">
    <source>
        <dbReference type="ARBA" id="ARBA00022692"/>
    </source>
</evidence>
<reference evidence="12 13" key="1">
    <citation type="submission" date="2020-07" db="EMBL/GenBank/DDBJ databases">
        <title>Genomic analyses of the natural microbiome of Caenorhabditis elegans.</title>
        <authorList>
            <person name="Samuel B."/>
        </authorList>
    </citation>
    <scope>NUCLEOTIDE SEQUENCE [LARGE SCALE GENOMIC DNA]</scope>
    <source>
        <strain evidence="12 13">BIGb0408</strain>
    </source>
</reference>